<dbReference type="SUPFAM" id="SSF50156">
    <property type="entry name" value="PDZ domain-like"/>
    <property type="match status" value="1"/>
</dbReference>
<name>A0AA35Y2I6_9PROT</name>
<dbReference type="RefSeq" id="WP_289843475.1">
    <property type="nucleotide sequence ID" value="NZ_CATKSH010000003.1"/>
</dbReference>
<dbReference type="InterPro" id="IPR040756">
    <property type="entry name" value="Peptidase_M61_N"/>
</dbReference>
<feature type="signal peptide" evidence="1">
    <location>
        <begin position="1"/>
        <end position="31"/>
    </location>
</feature>
<dbReference type="SUPFAM" id="SSF55486">
    <property type="entry name" value="Metalloproteases ('zincins'), catalytic domain"/>
    <property type="match status" value="1"/>
</dbReference>
<keyword evidence="1" id="KW-0732">Signal</keyword>
<evidence type="ECO:0000259" key="3">
    <source>
        <dbReference type="Pfam" id="PF17899"/>
    </source>
</evidence>
<dbReference type="Gene3D" id="2.60.40.3650">
    <property type="match status" value="1"/>
</dbReference>
<dbReference type="InterPro" id="IPR027268">
    <property type="entry name" value="Peptidase_M4/M1_CTD_sf"/>
</dbReference>
<accession>A0AA35Y2I6</accession>
<evidence type="ECO:0000313" key="4">
    <source>
        <dbReference type="EMBL" id="CAI9119901.1"/>
    </source>
</evidence>
<comment type="caution">
    <text evidence="4">The sequence shown here is derived from an EMBL/GenBank/DDBJ whole genome shotgun (WGS) entry which is preliminary data.</text>
</comment>
<dbReference type="Pfam" id="PF05299">
    <property type="entry name" value="Peptidase_M61"/>
    <property type="match status" value="1"/>
</dbReference>
<sequence length="664" mass="73271">MIKHFHLHLLACTALVAMSGFASLSIGVAHAETAVPAPGQPQPEAEALPPAIPKPLDKPFPGALKLAVDATDLVHHVMSVHETIPVPEEARANGQFIVLYPKWLPGNHSPSGSISEFGGLVVKSGGKVIEWMRDPVDVFAFHIPVTKTQASIDVDFKLLSPVTSEEGRVVMTPHMANVQWNQVALYPAGYYARDIKIDATLKLPPGWQAATALRPVGVVTSGSTTFGTVTFNTLVDSPVLAGEYVRKTLISAQGATPVTLNMVADKPADLEYSEAELQAHRNLVTQAIKTFGSQHYDHYDFLMALTNELGGIGLEHHRSSEDSVSEDYFTDWAHSFPQRDLLAHEYTHSWNGKYRRPADLYGPTFNDVQRGSLLWVYEGQTQYWGNVLAARSGLVSKEQGLDALGLMAATYSQQAGREWRAVVDTTNDPTISQRRPKSWRDYQRSEDYYVEGQLVWLEADTLIRKLTHESKSLDDFAKAFFGTNDGSYVTSTYTFDDVVRTLNGVAPYDWAKFLRDRIYSVHPQPPVAGLEQGGYRLVYSDKPNAFMEQAAKNRHQLNLMFSLGMSVTKKGTLGAVHWEGPAYNAGLVAHDEIVAVNGESYTPELLTAAIKDATKPTAAPIELLIRSGAHVRTVKIPYHGGMRYPHLERIPGTPDRLDAIYSPR</sequence>
<dbReference type="Gene3D" id="2.30.42.10">
    <property type="match status" value="1"/>
</dbReference>
<keyword evidence="5" id="KW-1185">Reference proteome</keyword>
<dbReference type="PIRSF" id="PIRSF016493">
    <property type="entry name" value="Glycyl_aminpptds"/>
    <property type="match status" value="1"/>
</dbReference>
<gene>
    <name evidence="4" type="ORF">LMG32879_000727</name>
</gene>
<feature type="domain" description="Peptidase M61 N-terminal" evidence="3">
    <location>
        <begin position="66"/>
        <end position="243"/>
    </location>
</feature>
<dbReference type="Gene3D" id="1.10.390.10">
    <property type="entry name" value="Neutral Protease Domain 2"/>
    <property type="match status" value="1"/>
</dbReference>
<feature type="chain" id="PRO_5041281439" evidence="1">
    <location>
        <begin position="32"/>
        <end position="664"/>
    </location>
</feature>
<protein>
    <submittedName>
        <fullName evidence="4">Peptidase M61</fullName>
    </submittedName>
</protein>
<proteinExistence type="predicted"/>
<dbReference type="InterPro" id="IPR024191">
    <property type="entry name" value="Peptidase_M61"/>
</dbReference>
<dbReference type="AlphaFoldDB" id="A0AA35Y2I6"/>
<dbReference type="InterPro" id="IPR007963">
    <property type="entry name" value="Peptidase_M61_catalytic"/>
</dbReference>
<feature type="domain" description="Peptidase M61 catalytic" evidence="2">
    <location>
        <begin position="339"/>
        <end position="455"/>
    </location>
</feature>
<dbReference type="InterPro" id="IPR036034">
    <property type="entry name" value="PDZ_sf"/>
</dbReference>
<dbReference type="Pfam" id="PF17899">
    <property type="entry name" value="Peptidase_M61_N"/>
    <property type="match status" value="1"/>
</dbReference>
<evidence type="ECO:0000259" key="2">
    <source>
        <dbReference type="Pfam" id="PF05299"/>
    </source>
</evidence>
<dbReference type="Proteomes" id="UP001176960">
    <property type="component" value="Unassembled WGS sequence"/>
</dbReference>
<evidence type="ECO:0000313" key="5">
    <source>
        <dbReference type="Proteomes" id="UP001176960"/>
    </source>
</evidence>
<reference evidence="4" key="1">
    <citation type="submission" date="2023-03" db="EMBL/GenBank/DDBJ databases">
        <authorList>
            <person name="Cleenwerck I."/>
        </authorList>
    </citation>
    <scope>NUCLEOTIDE SEQUENCE</scope>
    <source>
        <strain evidence="4">LMG 32879</strain>
    </source>
</reference>
<evidence type="ECO:0000256" key="1">
    <source>
        <dbReference type="SAM" id="SignalP"/>
    </source>
</evidence>
<dbReference type="EMBL" id="CATKSH010000003">
    <property type="protein sequence ID" value="CAI9119901.1"/>
    <property type="molecule type" value="Genomic_DNA"/>
</dbReference>
<organism evidence="4 5">
    <name type="scientific">Brytella acorum</name>
    <dbReference type="NCBI Taxonomy" id="2959299"/>
    <lineage>
        <taxon>Bacteria</taxon>
        <taxon>Pseudomonadati</taxon>
        <taxon>Pseudomonadota</taxon>
        <taxon>Alphaproteobacteria</taxon>
        <taxon>Acetobacterales</taxon>
        <taxon>Acetobacteraceae</taxon>
        <taxon>Brytella</taxon>
    </lineage>
</organism>